<gene>
    <name evidence="4" type="ORF">KQ875_02155</name>
</gene>
<comment type="caution">
    <text evidence="4">The sequence shown here is derived from an EMBL/GenBank/DDBJ whole genome shotgun (WGS) entry which is preliminary data.</text>
</comment>
<dbReference type="Pfam" id="PF00591">
    <property type="entry name" value="Glycos_transf_3"/>
    <property type="match status" value="1"/>
</dbReference>
<dbReference type="Pfam" id="PF02885">
    <property type="entry name" value="Glycos_trans_3N"/>
    <property type="match status" value="1"/>
</dbReference>
<dbReference type="PANTHER" id="PTHR10515:SF0">
    <property type="entry name" value="THYMIDINE PHOSPHORYLASE"/>
    <property type="match status" value="1"/>
</dbReference>
<evidence type="ECO:0000313" key="5">
    <source>
        <dbReference type="Proteomes" id="UP000718793"/>
    </source>
</evidence>
<reference evidence="4" key="1">
    <citation type="submission" date="2021-06" db="EMBL/GenBank/DDBJ databases">
        <title>Novel Mycoplasma species detected in California sea lions (Zalophus californianus) from the USA.</title>
        <authorList>
            <person name="Volokhov D.V."/>
            <person name="Furtak V.A."/>
            <person name="Zagorodnyaya T.A."/>
        </authorList>
    </citation>
    <scope>NUCLEOTIDE SEQUENCE [LARGE SCALE GENOMIC DNA]</scope>
    <source>
        <strain evidence="4">CSL 5346</strain>
    </source>
</reference>
<sequence length="431" mass="47691">MRMIDLIDLKANGKELNQEQINFIITNYVNKNIPDYQMASLLMAIRLKSMTDKEISYLTEAMMNSGKVLNWDFLNTIVVDKHSTGGVGDKTSIVLAPLLASLGLTMAKMSGRGLGHTGGTIDKLETISGFKISLTDEEFKQTVKEHGLALVGQDKELVPADKLIYALRDVTATVQSIPLIASSIMSKKLATGSNVILLDVKCGSGAFMKNIEEATELANQMVNIGKNLGRKVLVEITNMQQPLGRAIGNKNEILEAVDTLKGNGPEQFKELIYSSATSLLLETNKAKTLAEAKKLIDEVIENGKAFEKFKDWIKSQGGNIDKIFDKNWYAPKYKKEIIAHKSGYLEILSSLEFGIAAMKLGAGRKTKEDKIDNEAGIYLNKLTNEKVIDGEVLFTLYSSNPIPQDIIDDLKDFWQINDNQIESPIILKKIQ</sequence>
<dbReference type="InterPro" id="IPR017872">
    <property type="entry name" value="Pyrmidine_PPase_CS"/>
</dbReference>
<dbReference type="EC" id="2.4.2.4" evidence="4"/>
<dbReference type="InterPro" id="IPR018090">
    <property type="entry name" value="Pyrmidine_PPas_bac/euk"/>
</dbReference>
<dbReference type="NCBIfam" id="NF004490">
    <property type="entry name" value="PRK05820.1"/>
    <property type="match status" value="1"/>
</dbReference>
<keyword evidence="4" id="KW-0808">Transferase</keyword>
<dbReference type="NCBIfam" id="TIGR02644">
    <property type="entry name" value="Y_phosphoryl"/>
    <property type="match status" value="1"/>
</dbReference>
<proteinExistence type="inferred from homology"/>
<keyword evidence="4" id="KW-0328">Glycosyltransferase</keyword>
<feature type="domain" description="Pyrimidine nucleoside phosphorylase C-terminal" evidence="3">
    <location>
        <begin position="344"/>
        <end position="417"/>
    </location>
</feature>
<dbReference type="SMART" id="SM00941">
    <property type="entry name" value="PYNP_C"/>
    <property type="match status" value="1"/>
</dbReference>
<dbReference type="Pfam" id="PF07831">
    <property type="entry name" value="PYNP_C"/>
    <property type="match status" value="1"/>
</dbReference>
<dbReference type="InterPro" id="IPR000053">
    <property type="entry name" value="Thymidine/pyrmidine_PPase"/>
</dbReference>
<name>A0ABS6DRJ8_9MOLU</name>
<dbReference type="InterPro" id="IPR017459">
    <property type="entry name" value="Glycosyl_Trfase_fam3_N_dom"/>
</dbReference>
<evidence type="ECO:0000259" key="3">
    <source>
        <dbReference type="SMART" id="SM00941"/>
    </source>
</evidence>
<dbReference type="InterPro" id="IPR000312">
    <property type="entry name" value="Glycosyl_Trfase_fam3"/>
</dbReference>
<dbReference type="GO" id="GO:0009032">
    <property type="term" value="F:thymidine phosphorylase activity"/>
    <property type="evidence" value="ECO:0007669"/>
    <property type="project" value="UniProtKB-EC"/>
</dbReference>
<evidence type="ECO:0000313" key="4">
    <source>
        <dbReference type="EMBL" id="MBU4692396.1"/>
    </source>
</evidence>
<dbReference type="PIRSF" id="PIRSF000478">
    <property type="entry name" value="TP_PyNP"/>
    <property type="match status" value="1"/>
</dbReference>
<dbReference type="InterPro" id="IPR013102">
    <property type="entry name" value="PYNP_C"/>
</dbReference>
<evidence type="ECO:0000256" key="1">
    <source>
        <dbReference type="ARBA" id="ARBA00006915"/>
    </source>
</evidence>
<accession>A0ABS6DRJ8</accession>
<dbReference type="EMBL" id="JAHMHH010000002">
    <property type="protein sequence ID" value="MBU4692396.1"/>
    <property type="molecule type" value="Genomic_DNA"/>
</dbReference>
<protein>
    <submittedName>
        <fullName evidence="4">Thymidine phosphorylase</fullName>
        <ecNumber evidence="4">2.4.2.4</ecNumber>
    </submittedName>
</protein>
<dbReference type="RefSeq" id="WP_216488945.1">
    <property type="nucleotide sequence ID" value="NZ_JAHMHH010000002.1"/>
</dbReference>
<dbReference type="PROSITE" id="PS00647">
    <property type="entry name" value="THYMID_PHOSPHORYLASE"/>
    <property type="match status" value="1"/>
</dbReference>
<organism evidence="4 5">
    <name type="scientific">Mycoplasma zalophi</name>
    <dbReference type="NCBI Taxonomy" id="191287"/>
    <lineage>
        <taxon>Bacteria</taxon>
        <taxon>Bacillati</taxon>
        <taxon>Mycoplasmatota</taxon>
        <taxon>Mollicutes</taxon>
        <taxon>Mycoplasmataceae</taxon>
        <taxon>Mycoplasma</taxon>
    </lineage>
</organism>
<evidence type="ECO:0000256" key="2">
    <source>
        <dbReference type="ARBA" id="ARBA00011738"/>
    </source>
</evidence>
<comment type="similarity">
    <text evidence="1">Belongs to the thymidine/pyrimidine-nucleoside phosphorylase family.</text>
</comment>
<keyword evidence="5" id="KW-1185">Reference proteome</keyword>
<dbReference type="Proteomes" id="UP000718793">
    <property type="component" value="Unassembled WGS sequence"/>
</dbReference>
<dbReference type="PANTHER" id="PTHR10515">
    <property type="entry name" value="THYMIDINE PHOSPHORYLASE"/>
    <property type="match status" value="1"/>
</dbReference>
<comment type="subunit">
    <text evidence="2">Homodimer.</text>
</comment>